<evidence type="ECO:0000259" key="3">
    <source>
        <dbReference type="PROSITE" id="PS50977"/>
    </source>
</evidence>
<reference evidence="4 5" key="1">
    <citation type="submission" date="2023-08" db="EMBL/GenBank/DDBJ databases">
        <authorList>
            <person name="Park J.-S."/>
        </authorList>
    </citation>
    <scope>NUCLEOTIDE SEQUENCE [LARGE SCALE GENOMIC DNA]</scope>
    <source>
        <strain evidence="4 5">2205SS18-9</strain>
    </source>
</reference>
<accession>A0ABT9IVB5</accession>
<dbReference type="InterPro" id="IPR009057">
    <property type="entry name" value="Homeodomain-like_sf"/>
</dbReference>
<evidence type="ECO:0000313" key="5">
    <source>
        <dbReference type="Proteomes" id="UP001231941"/>
    </source>
</evidence>
<dbReference type="PRINTS" id="PR00455">
    <property type="entry name" value="HTHTETR"/>
</dbReference>
<dbReference type="PROSITE" id="PS50977">
    <property type="entry name" value="HTH_TETR_2"/>
    <property type="match status" value="1"/>
</dbReference>
<evidence type="ECO:0000256" key="2">
    <source>
        <dbReference type="PROSITE-ProRule" id="PRU00335"/>
    </source>
</evidence>
<feature type="domain" description="HTH tetR-type" evidence="3">
    <location>
        <begin position="10"/>
        <end position="70"/>
    </location>
</feature>
<sequence>MRAFNEQEKDHIRETLIDRGRELFGTLGIKKTSISDLTKAVGIAQGSFYLFYKTKEELFFEILEREEEQIKKVLFSEIQFKPLTKELFKHFLLRSLEVIGNNPIIRRVQHGNEFTLMLRKLPKETIEQHIKKDAVDAFPMLKMWQQQGRLIERDSEVIVGVLRSFVLMSLHKQEIGEDIYDETILLVAESIADKIVKEEH</sequence>
<dbReference type="InterPro" id="IPR001647">
    <property type="entry name" value="HTH_TetR"/>
</dbReference>
<evidence type="ECO:0000256" key="1">
    <source>
        <dbReference type="ARBA" id="ARBA00023125"/>
    </source>
</evidence>
<dbReference type="EMBL" id="JAVAMP010000001">
    <property type="protein sequence ID" value="MDP5273267.1"/>
    <property type="molecule type" value="Genomic_DNA"/>
</dbReference>
<organism evidence="4 5">
    <name type="scientific">Chengkuizengella axinellae</name>
    <dbReference type="NCBI Taxonomy" id="3064388"/>
    <lineage>
        <taxon>Bacteria</taxon>
        <taxon>Bacillati</taxon>
        <taxon>Bacillota</taxon>
        <taxon>Bacilli</taxon>
        <taxon>Bacillales</taxon>
        <taxon>Paenibacillaceae</taxon>
        <taxon>Chengkuizengella</taxon>
    </lineage>
</organism>
<dbReference type="PANTHER" id="PTHR43479">
    <property type="entry name" value="ACREF/ENVCD OPERON REPRESSOR-RELATED"/>
    <property type="match status" value="1"/>
</dbReference>
<feature type="DNA-binding region" description="H-T-H motif" evidence="2">
    <location>
        <begin position="33"/>
        <end position="52"/>
    </location>
</feature>
<dbReference type="Gene3D" id="1.10.357.10">
    <property type="entry name" value="Tetracycline Repressor, domain 2"/>
    <property type="match status" value="1"/>
</dbReference>
<gene>
    <name evidence="4" type="ORF">Q5Y73_04065</name>
</gene>
<keyword evidence="5" id="KW-1185">Reference proteome</keyword>
<proteinExistence type="predicted"/>
<dbReference type="PANTHER" id="PTHR43479:SF11">
    <property type="entry name" value="ACREF_ENVCD OPERON REPRESSOR-RELATED"/>
    <property type="match status" value="1"/>
</dbReference>
<dbReference type="InterPro" id="IPR050624">
    <property type="entry name" value="HTH-type_Tx_Regulator"/>
</dbReference>
<dbReference type="SUPFAM" id="SSF46689">
    <property type="entry name" value="Homeodomain-like"/>
    <property type="match status" value="1"/>
</dbReference>
<comment type="caution">
    <text evidence="4">The sequence shown here is derived from an EMBL/GenBank/DDBJ whole genome shotgun (WGS) entry which is preliminary data.</text>
</comment>
<dbReference type="Proteomes" id="UP001231941">
    <property type="component" value="Unassembled WGS sequence"/>
</dbReference>
<name>A0ABT9IVB5_9BACL</name>
<evidence type="ECO:0000313" key="4">
    <source>
        <dbReference type="EMBL" id="MDP5273267.1"/>
    </source>
</evidence>
<keyword evidence="1 2" id="KW-0238">DNA-binding</keyword>
<dbReference type="RefSeq" id="WP_305990549.1">
    <property type="nucleotide sequence ID" value="NZ_JAVAMP010000001.1"/>
</dbReference>
<protein>
    <submittedName>
        <fullName evidence="4">TetR/AcrR family transcriptional regulator</fullName>
    </submittedName>
</protein>
<dbReference type="Pfam" id="PF00440">
    <property type="entry name" value="TetR_N"/>
    <property type="match status" value="1"/>
</dbReference>